<evidence type="ECO:0000259" key="12">
    <source>
        <dbReference type="PROSITE" id="PS50112"/>
    </source>
</evidence>
<dbReference type="GO" id="GO:0005524">
    <property type="term" value="F:ATP binding"/>
    <property type="evidence" value="ECO:0007669"/>
    <property type="project" value="UniProtKB-KW"/>
</dbReference>
<keyword evidence="4" id="KW-0597">Phosphoprotein</keyword>
<evidence type="ECO:0000256" key="2">
    <source>
        <dbReference type="ARBA" id="ARBA00004533"/>
    </source>
</evidence>
<dbReference type="Proteomes" id="UP000092819">
    <property type="component" value="Unassembled WGS sequence"/>
</dbReference>
<proteinExistence type="predicted"/>
<dbReference type="InterPro" id="IPR000014">
    <property type="entry name" value="PAS"/>
</dbReference>
<evidence type="ECO:0000256" key="10">
    <source>
        <dbReference type="ARBA" id="ARBA00034247"/>
    </source>
</evidence>
<dbReference type="GO" id="GO:0016301">
    <property type="term" value="F:kinase activity"/>
    <property type="evidence" value="ECO:0007669"/>
    <property type="project" value="UniProtKB-KW"/>
</dbReference>
<dbReference type="Gene3D" id="3.30.70.270">
    <property type="match status" value="1"/>
</dbReference>
<keyword evidence="7" id="KW-0418">Kinase</keyword>
<dbReference type="Gene3D" id="3.30.450.20">
    <property type="entry name" value="PAS domain"/>
    <property type="match status" value="3"/>
</dbReference>
<dbReference type="PROSITE" id="PS50112">
    <property type="entry name" value="PAS"/>
    <property type="match status" value="1"/>
</dbReference>
<dbReference type="Pfam" id="PF00990">
    <property type="entry name" value="GGDEF"/>
    <property type="match status" value="1"/>
</dbReference>
<evidence type="ECO:0000259" key="13">
    <source>
        <dbReference type="PROSITE" id="PS50887"/>
    </source>
</evidence>
<comment type="subcellular location">
    <subcellularLocation>
        <location evidence="2">Cell inner membrane</location>
    </subcellularLocation>
</comment>
<feature type="domain" description="PAS" evidence="12">
    <location>
        <begin position="338"/>
        <end position="409"/>
    </location>
</feature>
<keyword evidence="14" id="KW-0548">Nucleotidyltransferase</keyword>
<evidence type="ECO:0000256" key="9">
    <source>
        <dbReference type="ARBA" id="ARBA00023012"/>
    </source>
</evidence>
<evidence type="ECO:0000256" key="1">
    <source>
        <dbReference type="ARBA" id="ARBA00001946"/>
    </source>
</evidence>
<evidence type="ECO:0000256" key="4">
    <source>
        <dbReference type="ARBA" id="ARBA00022553"/>
    </source>
</evidence>
<comment type="catalytic activity">
    <reaction evidence="10">
        <text>2 GTP = 3',3'-c-di-GMP + 2 diphosphate</text>
        <dbReference type="Rhea" id="RHEA:24898"/>
        <dbReference type="ChEBI" id="CHEBI:33019"/>
        <dbReference type="ChEBI" id="CHEBI:37565"/>
        <dbReference type="ChEBI" id="CHEBI:58805"/>
        <dbReference type="EC" id="2.7.7.65"/>
    </reaction>
</comment>
<dbReference type="GO" id="GO:0043709">
    <property type="term" value="P:cell adhesion involved in single-species biofilm formation"/>
    <property type="evidence" value="ECO:0007669"/>
    <property type="project" value="TreeGrafter"/>
</dbReference>
<dbReference type="NCBIfam" id="TIGR00229">
    <property type="entry name" value="sensory_box"/>
    <property type="match status" value="1"/>
</dbReference>
<dbReference type="EMBL" id="FLQZ01000033">
    <property type="protein sequence ID" value="SBT12900.1"/>
    <property type="molecule type" value="Genomic_DNA"/>
</dbReference>
<feature type="transmembrane region" description="Helical" evidence="11">
    <location>
        <begin position="313"/>
        <end position="331"/>
    </location>
</feature>
<dbReference type="InterPro" id="IPR048760">
    <property type="entry name" value="VP0354-like_sensor_dom"/>
</dbReference>
<dbReference type="InterPro" id="IPR035965">
    <property type="entry name" value="PAS-like_dom_sf"/>
</dbReference>
<evidence type="ECO:0000313" key="14">
    <source>
        <dbReference type="EMBL" id="SBT12900.1"/>
    </source>
</evidence>
<dbReference type="NCBIfam" id="TIGR00254">
    <property type="entry name" value="GGDEF"/>
    <property type="match status" value="1"/>
</dbReference>
<keyword evidence="11" id="KW-1133">Transmembrane helix</keyword>
<evidence type="ECO:0000256" key="3">
    <source>
        <dbReference type="ARBA" id="ARBA00012528"/>
    </source>
</evidence>
<dbReference type="InterPro" id="IPR000160">
    <property type="entry name" value="GGDEF_dom"/>
</dbReference>
<keyword evidence="11" id="KW-0472">Membrane</keyword>
<dbReference type="AlphaFoldDB" id="A0A1C3JCR7"/>
<dbReference type="InterPro" id="IPR043128">
    <property type="entry name" value="Rev_trsase/Diguanyl_cyclase"/>
</dbReference>
<evidence type="ECO:0000256" key="7">
    <source>
        <dbReference type="ARBA" id="ARBA00022777"/>
    </source>
</evidence>
<evidence type="ECO:0000256" key="6">
    <source>
        <dbReference type="ARBA" id="ARBA00022741"/>
    </source>
</evidence>
<keyword evidence="15" id="KW-1185">Reference proteome</keyword>
<dbReference type="RefSeq" id="WP_065676138.1">
    <property type="nucleotide sequence ID" value="NZ_AP025463.1"/>
</dbReference>
<sequence>MRNKKSIITLLIISIILSSAVCLYYLQRYKEVKQQSFDYSAKQAVHQLVYAKRDYDLLKTQLVSVMELLSHSQSLVNFASSPSDQTKHLLEEVWQSVLVNQKWYTQIHLLDVTGKELVRVNYSSDTGRVTLPQQLQDRSDSNYFQYAQKLEGEQIGGWGIELETEHGEVTFPYSPVIRVFTPVETPDKRVGYLVINLDVWGLSSRLSFSPDNDLRAEVLNEAGYFIASNNSGKLFGDSIPERKGYNLKNIAPKTWDAISNDQVGYVFEDGNLFAFNTVMLANSQKVHLLIQLNQKQLMDRAERDLGDLAHEEIIVLITVLIFAFPFAYLVTHYRRRSLESKLARAALNGMSAVMISDKQHRTMMINNEFENMTGYCKKQVIGQNALQLLLENTDQILSSSAIWSHLEQEEVWEGEVQCKNKLRIPFTAIMRVHAVKNNSGKVSYYITSLVDISVRKELEVRLRILSERDSLSNLWNRRKFEEQLAYYSRLVERYPNEATTCLALVDIDNFKRINDELGHDEGDRVIAGVAKLLQDSLRGTDFVARVGGEEFALLMPHTSLPEAKRVLDRLRIEIELAAGTKVTVSVGFTDLTSNSTRSYKCADVALYESKSSGRNTVSMCPSYDDVA</sequence>
<dbReference type="Pfam" id="PF21623">
    <property type="entry name" value="HK_sensor_dom_bact"/>
    <property type="match status" value="1"/>
</dbReference>
<dbReference type="PANTHER" id="PTHR45138:SF9">
    <property type="entry name" value="DIGUANYLATE CYCLASE DGCM-RELATED"/>
    <property type="match status" value="1"/>
</dbReference>
<dbReference type="InterPro" id="IPR029151">
    <property type="entry name" value="Sensor-like_sf"/>
</dbReference>
<comment type="cofactor">
    <cofactor evidence="1">
        <name>Mg(2+)</name>
        <dbReference type="ChEBI" id="CHEBI:18420"/>
    </cofactor>
</comment>
<dbReference type="SUPFAM" id="SSF55073">
    <property type="entry name" value="Nucleotide cyclase"/>
    <property type="match status" value="1"/>
</dbReference>
<dbReference type="GO" id="GO:0000160">
    <property type="term" value="P:phosphorelay signal transduction system"/>
    <property type="evidence" value="ECO:0007669"/>
    <property type="project" value="UniProtKB-KW"/>
</dbReference>
<keyword evidence="11" id="KW-0812">Transmembrane</keyword>
<dbReference type="GO" id="GO:0052621">
    <property type="term" value="F:diguanylate cyclase activity"/>
    <property type="evidence" value="ECO:0007669"/>
    <property type="project" value="UniProtKB-EC"/>
</dbReference>
<dbReference type="SUPFAM" id="SSF103190">
    <property type="entry name" value="Sensory domain-like"/>
    <property type="match status" value="2"/>
</dbReference>
<evidence type="ECO:0000256" key="11">
    <source>
        <dbReference type="SAM" id="Phobius"/>
    </source>
</evidence>
<reference evidence="15" key="1">
    <citation type="submission" date="2016-06" db="EMBL/GenBank/DDBJ databases">
        <authorList>
            <person name="Rodrigo-Torres L."/>
            <person name="Arahal D.R."/>
        </authorList>
    </citation>
    <scope>NUCLEOTIDE SEQUENCE [LARGE SCALE GENOMIC DNA]</scope>
    <source>
        <strain evidence="15">CECT 7224</strain>
    </source>
</reference>
<dbReference type="InterPro" id="IPR029787">
    <property type="entry name" value="Nucleotide_cyclase"/>
</dbReference>
<dbReference type="CDD" id="cd00130">
    <property type="entry name" value="PAS"/>
    <property type="match status" value="1"/>
</dbReference>
<evidence type="ECO:0000256" key="8">
    <source>
        <dbReference type="ARBA" id="ARBA00022840"/>
    </source>
</evidence>
<dbReference type="EC" id="2.7.7.65" evidence="3"/>
<keyword evidence="8" id="KW-0067">ATP-binding</keyword>
<dbReference type="PROSITE" id="PS50887">
    <property type="entry name" value="GGDEF"/>
    <property type="match status" value="1"/>
</dbReference>
<dbReference type="GO" id="GO:1902201">
    <property type="term" value="P:negative regulation of bacterial-type flagellum-dependent cell motility"/>
    <property type="evidence" value="ECO:0007669"/>
    <property type="project" value="TreeGrafter"/>
</dbReference>
<protein>
    <recommendedName>
        <fullName evidence="3">diguanylate cyclase</fullName>
        <ecNumber evidence="3">2.7.7.65</ecNumber>
    </recommendedName>
</protein>
<gene>
    <name evidence="14" type="primary">ycdT_3</name>
    <name evidence="14" type="ORF">VCE7224_01644</name>
</gene>
<evidence type="ECO:0000256" key="5">
    <source>
        <dbReference type="ARBA" id="ARBA00022679"/>
    </source>
</evidence>
<organism evidence="14 15">
    <name type="scientific">Vibrio celticus</name>
    <dbReference type="NCBI Taxonomy" id="446372"/>
    <lineage>
        <taxon>Bacteria</taxon>
        <taxon>Pseudomonadati</taxon>
        <taxon>Pseudomonadota</taxon>
        <taxon>Gammaproteobacteria</taxon>
        <taxon>Vibrionales</taxon>
        <taxon>Vibrionaceae</taxon>
        <taxon>Vibrio</taxon>
    </lineage>
</organism>
<accession>A0A1C3JCR7</accession>
<feature type="domain" description="GGDEF" evidence="13">
    <location>
        <begin position="498"/>
        <end position="622"/>
    </location>
</feature>
<feature type="transmembrane region" description="Helical" evidence="11">
    <location>
        <begin position="7"/>
        <end position="26"/>
    </location>
</feature>
<dbReference type="InterPro" id="IPR050469">
    <property type="entry name" value="Diguanylate_Cyclase"/>
</dbReference>
<name>A0A1C3JCR7_9VIBR</name>
<dbReference type="CDD" id="cd01949">
    <property type="entry name" value="GGDEF"/>
    <property type="match status" value="1"/>
</dbReference>
<keyword evidence="6" id="KW-0547">Nucleotide-binding</keyword>
<dbReference type="Gene3D" id="1.20.5.170">
    <property type="match status" value="1"/>
</dbReference>
<dbReference type="SMART" id="SM00267">
    <property type="entry name" value="GGDEF"/>
    <property type="match status" value="1"/>
</dbReference>
<dbReference type="SUPFAM" id="SSF55785">
    <property type="entry name" value="PYP-like sensor domain (PAS domain)"/>
    <property type="match status" value="1"/>
</dbReference>
<keyword evidence="9" id="KW-0902">Two-component regulatory system</keyword>
<keyword evidence="5 14" id="KW-0808">Transferase</keyword>
<dbReference type="Pfam" id="PF13426">
    <property type="entry name" value="PAS_9"/>
    <property type="match status" value="1"/>
</dbReference>
<dbReference type="GO" id="GO:0005886">
    <property type="term" value="C:plasma membrane"/>
    <property type="evidence" value="ECO:0007669"/>
    <property type="project" value="UniProtKB-SubCell"/>
</dbReference>
<dbReference type="PANTHER" id="PTHR45138">
    <property type="entry name" value="REGULATORY COMPONENTS OF SENSORY TRANSDUCTION SYSTEM"/>
    <property type="match status" value="1"/>
</dbReference>
<dbReference type="FunFam" id="3.30.70.270:FF:000001">
    <property type="entry name" value="Diguanylate cyclase domain protein"/>
    <property type="match status" value="1"/>
</dbReference>
<evidence type="ECO:0000313" key="15">
    <source>
        <dbReference type="Proteomes" id="UP000092819"/>
    </source>
</evidence>